<dbReference type="AlphaFoldDB" id="A0A0E9X0X7"/>
<dbReference type="EMBL" id="GBXM01013027">
    <property type="protein sequence ID" value="JAH95550.1"/>
    <property type="molecule type" value="Transcribed_RNA"/>
</dbReference>
<proteinExistence type="predicted"/>
<reference evidence="1" key="2">
    <citation type="journal article" date="2015" name="Fish Shellfish Immunol.">
        <title>Early steps in the European eel (Anguilla anguilla)-Vibrio vulnificus interaction in the gills: Role of the RtxA13 toxin.</title>
        <authorList>
            <person name="Callol A."/>
            <person name="Pajuelo D."/>
            <person name="Ebbesson L."/>
            <person name="Teles M."/>
            <person name="MacKenzie S."/>
            <person name="Amaro C."/>
        </authorList>
    </citation>
    <scope>NUCLEOTIDE SEQUENCE</scope>
</reference>
<accession>A0A0E9X0X7</accession>
<name>A0A0E9X0X7_ANGAN</name>
<reference evidence="1" key="1">
    <citation type="submission" date="2014-11" db="EMBL/GenBank/DDBJ databases">
        <authorList>
            <person name="Amaro Gonzalez C."/>
        </authorList>
    </citation>
    <scope>NUCLEOTIDE SEQUENCE</scope>
</reference>
<organism evidence="1">
    <name type="scientific">Anguilla anguilla</name>
    <name type="common">European freshwater eel</name>
    <name type="synonym">Muraena anguilla</name>
    <dbReference type="NCBI Taxonomy" id="7936"/>
    <lineage>
        <taxon>Eukaryota</taxon>
        <taxon>Metazoa</taxon>
        <taxon>Chordata</taxon>
        <taxon>Craniata</taxon>
        <taxon>Vertebrata</taxon>
        <taxon>Euteleostomi</taxon>
        <taxon>Actinopterygii</taxon>
        <taxon>Neopterygii</taxon>
        <taxon>Teleostei</taxon>
        <taxon>Anguilliformes</taxon>
        <taxon>Anguillidae</taxon>
        <taxon>Anguilla</taxon>
    </lineage>
</organism>
<sequence>MEVDILITEFSKTSNAEMALQINLYTRKTARSFQMNFEIGFSINHVKGYFRQQLQVT</sequence>
<protein>
    <submittedName>
        <fullName evidence="1">Uncharacterized protein</fullName>
    </submittedName>
</protein>
<evidence type="ECO:0000313" key="1">
    <source>
        <dbReference type="EMBL" id="JAH95550.1"/>
    </source>
</evidence>